<gene>
    <name evidence="2" type="ORF">BEN47_19700</name>
</gene>
<name>A0A1G1TF07_9BACT</name>
<feature type="transmembrane region" description="Helical" evidence="1">
    <location>
        <begin position="241"/>
        <end position="264"/>
    </location>
</feature>
<evidence type="ECO:0000313" key="2">
    <source>
        <dbReference type="EMBL" id="OGX89466.1"/>
    </source>
</evidence>
<keyword evidence="3" id="KW-1185">Reference proteome</keyword>
<dbReference type="AlphaFoldDB" id="A0A1G1TF07"/>
<feature type="transmembrane region" description="Helical" evidence="1">
    <location>
        <begin position="61"/>
        <end position="85"/>
    </location>
</feature>
<dbReference type="Pfam" id="PF19528">
    <property type="entry name" value="DUF6056"/>
    <property type="match status" value="1"/>
</dbReference>
<feature type="transmembrane region" description="Helical" evidence="1">
    <location>
        <begin position="156"/>
        <end position="185"/>
    </location>
</feature>
<protein>
    <recommendedName>
        <fullName evidence="4">Glycosyltransferase RgtA/B/C/D-like domain-containing protein</fullName>
    </recommendedName>
</protein>
<accession>A0A1G1TF07</accession>
<feature type="transmembrane region" description="Helical" evidence="1">
    <location>
        <begin position="117"/>
        <end position="144"/>
    </location>
</feature>
<feature type="transmembrane region" description="Helical" evidence="1">
    <location>
        <begin position="197"/>
        <end position="220"/>
    </location>
</feature>
<sequence>MPFLALASYSHPALDDFAIGNALRTTTVGCYVWNTYFTYSGRFSASLFSCIHLGMGDSVAWYPYLITIFIGVFALSLYGAAAALIPKDCTPAGRLVAGSMVLIAGFSAFPWPAEGLFWLTGVVAYLIPLIFTCWLVALMASIYFAPVGSPQRLKWIVCILLGFLIPGFSEVTALITLLVVGAHLYFSSISHAYKNGYWLMAALVFGSIFTLAAPGNFVRLQAEGEKIQMARSVWLAAGTTVYLLLNWAGNGLLLVLTIIMLPLSQAVARSPRANLLNRVTTRKYLWPGLLFTGLFMAVLFCYLERFPGWRTCFDLSFRDASVFSGPA</sequence>
<feature type="transmembrane region" description="Helical" evidence="1">
    <location>
        <begin position="284"/>
        <end position="303"/>
    </location>
</feature>
<feature type="transmembrane region" description="Helical" evidence="1">
    <location>
        <begin position="92"/>
        <end position="111"/>
    </location>
</feature>
<keyword evidence="1" id="KW-0472">Membrane</keyword>
<evidence type="ECO:0000256" key="1">
    <source>
        <dbReference type="SAM" id="Phobius"/>
    </source>
</evidence>
<dbReference type="Proteomes" id="UP000176294">
    <property type="component" value="Unassembled WGS sequence"/>
</dbReference>
<evidence type="ECO:0008006" key="4">
    <source>
        <dbReference type="Google" id="ProtNLM"/>
    </source>
</evidence>
<reference evidence="2 3" key="1">
    <citation type="submission" date="2016-08" db="EMBL/GenBank/DDBJ databases">
        <title>Hymenobacter coccineus sp. nov., Hymenobacter lapidarius sp. nov. and Hymenobacter glacialis sp. nov., isolated from Antarctic soil.</title>
        <authorList>
            <person name="Sedlacek I."/>
            <person name="Kralova S."/>
            <person name="Kyrova K."/>
            <person name="Maslanova I."/>
            <person name="Stankova E."/>
            <person name="Vrbovska V."/>
            <person name="Nemec M."/>
            <person name="Bartak M."/>
            <person name="Svec P."/>
            <person name="Busse H.-J."/>
            <person name="Pantucek R."/>
        </authorList>
    </citation>
    <scope>NUCLEOTIDE SEQUENCE [LARGE SCALE GENOMIC DNA]</scope>
    <source>
        <strain evidence="2 3">CCM 8643</strain>
    </source>
</reference>
<dbReference type="EMBL" id="MDZB01000019">
    <property type="protein sequence ID" value="OGX89466.1"/>
    <property type="molecule type" value="Genomic_DNA"/>
</dbReference>
<dbReference type="InterPro" id="IPR045691">
    <property type="entry name" value="DUF6056"/>
</dbReference>
<comment type="caution">
    <text evidence="2">The sequence shown here is derived from an EMBL/GenBank/DDBJ whole genome shotgun (WGS) entry which is preliminary data.</text>
</comment>
<proteinExistence type="predicted"/>
<keyword evidence="1" id="KW-1133">Transmembrane helix</keyword>
<keyword evidence="1" id="KW-0812">Transmembrane</keyword>
<evidence type="ECO:0000313" key="3">
    <source>
        <dbReference type="Proteomes" id="UP000176294"/>
    </source>
</evidence>
<organism evidence="2 3">
    <name type="scientific">Hymenobacter lapidarius</name>
    <dbReference type="NCBI Taxonomy" id="1908237"/>
    <lineage>
        <taxon>Bacteria</taxon>
        <taxon>Pseudomonadati</taxon>
        <taxon>Bacteroidota</taxon>
        <taxon>Cytophagia</taxon>
        <taxon>Cytophagales</taxon>
        <taxon>Hymenobacteraceae</taxon>
        <taxon>Hymenobacter</taxon>
    </lineage>
</organism>